<dbReference type="GO" id="GO:0004016">
    <property type="term" value="F:adenylate cyclase activity"/>
    <property type="evidence" value="ECO:0007669"/>
    <property type="project" value="TreeGrafter"/>
</dbReference>
<gene>
    <name evidence="9" type="ORF">HYH02_002346</name>
</gene>
<evidence type="ECO:0000256" key="2">
    <source>
        <dbReference type="ARBA" id="ARBA00022692"/>
    </source>
</evidence>
<keyword evidence="3" id="KW-0547">Nucleotide-binding</keyword>
<feature type="compositionally biased region" description="Low complexity" evidence="7">
    <location>
        <begin position="484"/>
        <end position="493"/>
    </location>
</feature>
<keyword evidence="2" id="KW-0812">Transmembrane</keyword>
<dbReference type="EMBL" id="JAEHOD010000004">
    <property type="protein sequence ID" value="KAG2453010.1"/>
    <property type="molecule type" value="Genomic_DNA"/>
</dbReference>
<evidence type="ECO:0000256" key="3">
    <source>
        <dbReference type="ARBA" id="ARBA00022741"/>
    </source>
</evidence>
<feature type="compositionally biased region" description="Gly residues" evidence="7">
    <location>
        <begin position="407"/>
        <end position="417"/>
    </location>
</feature>
<dbReference type="InterPro" id="IPR050401">
    <property type="entry name" value="Cyclic_nucleotide_synthase"/>
</dbReference>
<dbReference type="InterPro" id="IPR029787">
    <property type="entry name" value="Nucleotide_cyclase"/>
</dbReference>
<dbReference type="Proteomes" id="UP000613740">
    <property type="component" value="Unassembled WGS sequence"/>
</dbReference>
<dbReference type="GO" id="GO:0001653">
    <property type="term" value="F:peptide receptor activity"/>
    <property type="evidence" value="ECO:0007669"/>
    <property type="project" value="TreeGrafter"/>
</dbReference>
<evidence type="ECO:0000256" key="1">
    <source>
        <dbReference type="ARBA" id="ARBA00004370"/>
    </source>
</evidence>
<accession>A0A835WSQ7</accession>
<dbReference type="InterPro" id="IPR001054">
    <property type="entry name" value="A/G_cyclase"/>
</dbReference>
<dbReference type="GO" id="GO:0007168">
    <property type="term" value="P:receptor guanylyl cyclase signaling pathway"/>
    <property type="evidence" value="ECO:0007669"/>
    <property type="project" value="TreeGrafter"/>
</dbReference>
<evidence type="ECO:0000256" key="6">
    <source>
        <dbReference type="ARBA" id="ARBA00023239"/>
    </source>
</evidence>
<evidence type="ECO:0000313" key="10">
    <source>
        <dbReference type="Proteomes" id="UP000613740"/>
    </source>
</evidence>
<dbReference type="GO" id="GO:0004383">
    <property type="term" value="F:guanylate cyclase activity"/>
    <property type="evidence" value="ECO:0007669"/>
    <property type="project" value="TreeGrafter"/>
</dbReference>
<evidence type="ECO:0000259" key="8">
    <source>
        <dbReference type="PROSITE" id="PS50125"/>
    </source>
</evidence>
<keyword evidence="10" id="KW-1185">Reference proteome</keyword>
<protein>
    <recommendedName>
        <fullName evidence="8">Guanylate cyclase domain-containing protein</fullName>
    </recommendedName>
</protein>
<organism evidence="9 10">
    <name type="scientific">Chlamydomonas schloesseri</name>
    <dbReference type="NCBI Taxonomy" id="2026947"/>
    <lineage>
        <taxon>Eukaryota</taxon>
        <taxon>Viridiplantae</taxon>
        <taxon>Chlorophyta</taxon>
        <taxon>core chlorophytes</taxon>
        <taxon>Chlorophyceae</taxon>
        <taxon>CS clade</taxon>
        <taxon>Chlamydomonadales</taxon>
        <taxon>Chlamydomonadaceae</taxon>
        <taxon>Chlamydomonas</taxon>
    </lineage>
</organism>
<evidence type="ECO:0000256" key="5">
    <source>
        <dbReference type="ARBA" id="ARBA00023136"/>
    </source>
</evidence>
<dbReference type="PANTHER" id="PTHR11920:SF335">
    <property type="entry name" value="GUANYLATE CYCLASE"/>
    <property type="match status" value="1"/>
</dbReference>
<reference evidence="9" key="1">
    <citation type="journal article" date="2020" name="bioRxiv">
        <title>Comparative genomics of Chlamydomonas.</title>
        <authorList>
            <person name="Craig R.J."/>
            <person name="Hasan A.R."/>
            <person name="Ness R.W."/>
            <person name="Keightley P.D."/>
        </authorList>
    </citation>
    <scope>NUCLEOTIDE SEQUENCE</scope>
    <source>
        <strain evidence="9">CCAP 11/173</strain>
    </source>
</reference>
<name>A0A835WSQ7_9CHLO</name>
<feature type="compositionally biased region" description="Gly residues" evidence="7">
    <location>
        <begin position="686"/>
        <end position="699"/>
    </location>
</feature>
<dbReference type="Pfam" id="PF00211">
    <property type="entry name" value="Guanylate_cyc"/>
    <property type="match status" value="1"/>
</dbReference>
<keyword evidence="6" id="KW-0456">Lyase</keyword>
<keyword evidence="4" id="KW-1133">Transmembrane helix</keyword>
<proteinExistence type="predicted"/>
<evidence type="ECO:0000313" key="9">
    <source>
        <dbReference type="EMBL" id="KAG2453010.1"/>
    </source>
</evidence>
<feature type="compositionally biased region" description="Low complexity" evidence="7">
    <location>
        <begin position="418"/>
        <end position="427"/>
    </location>
</feature>
<feature type="region of interest" description="Disordered" evidence="7">
    <location>
        <begin position="478"/>
        <end position="501"/>
    </location>
</feature>
<comment type="caution">
    <text evidence="9">The sequence shown here is derived from an EMBL/GenBank/DDBJ whole genome shotgun (WGS) entry which is preliminary data.</text>
</comment>
<feature type="compositionally biased region" description="Low complexity" evidence="7">
    <location>
        <begin position="714"/>
        <end position="730"/>
    </location>
</feature>
<dbReference type="GO" id="GO:0000166">
    <property type="term" value="F:nucleotide binding"/>
    <property type="evidence" value="ECO:0007669"/>
    <property type="project" value="UniProtKB-KW"/>
</dbReference>
<feature type="compositionally biased region" description="Low complexity" evidence="7">
    <location>
        <begin position="771"/>
        <end position="830"/>
    </location>
</feature>
<dbReference type="PROSITE" id="PS50125">
    <property type="entry name" value="GUANYLATE_CYCLASE_2"/>
    <property type="match status" value="1"/>
</dbReference>
<dbReference type="SUPFAM" id="SSF55073">
    <property type="entry name" value="Nucleotide cyclase"/>
    <property type="match status" value="1"/>
</dbReference>
<dbReference type="CDD" id="cd07302">
    <property type="entry name" value="CHD"/>
    <property type="match status" value="1"/>
</dbReference>
<dbReference type="PANTHER" id="PTHR11920">
    <property type="entry name" value="GUANYLYL CYCLASE"/>
    <property type="match status" value="1"/>
</dbReference>
<sequence>MLYVLRERSTLLLGPYNCRAGFKCAFIVTPLFLPAPGADYDWGCGLQPYNCSDLCWDPVNRTKFHSQVSTMINLDPLLTGSDARLHMLASRGYLYKLWQANTSGSNPYFLLSNTTRLPADPVTLSISLYNVQWYLEIAPVDGWVPAWRGPCIAAVVVGSAAVSLLVLWLLVSKEQHNRLLKAMLPGKVIKQLQAGETAIAQEYSAVTVLFSDIVGYTTVAAQLSPCQVVVLLNELFSIFDDLTLRNGVYKVETIGDALMCVAGCPVPDDPVNSAVRAANMALDMVRAVEAFRPSLEGVRVQIRVGLHSGPVVSDATAALLRASGQDFSLEPRGTIDVKGKGNECANVRATGHMETFFLAAGASPLPRGKSFLQAVQQRPAALVVQPAAQQQQQQQQQPTRSQAVLGASGGSSNGNGNGPNYSRPSSPTRRGATWAVGRRSGERPGLDGSSAGKDSGSLHASGGKGASRALTVVLDAGGGGAGAGSRSPTRAGGEWQPHKSDVAPSSFEVRLGMQPYHVSALVPPPPAGGGGGGGGSGGRCGGGVTADTWLSSGAAAPGGLSDSSTPSPLLRTVPHAGPEASPAADRSKQLEPGAGGGTAAAVAESGATPQAPPSVAEGQPEEAGGAGALEAVSAAATGTSAAATGGTPIAPAKLHRLAMRTEHDPGPAPGSMNAREHERTPDSGTMGAGGGGGDDGGIVDGADRPPADSQVRQGLSSEPLPSSELMGPLPLGEPPQEAKTRSGSMRQALRGLFRNLTSGRGSETGSGSGGSTPHAADWGPGAGAAASQLPGSRQRASALSLSNSRAHACTAAMHSAAATTEPGQAAAGTPMPHDRGPITSASVFQLGTRERSRGGSGAFRVLTLASPPATVGARTPTTRPGTETGLVSATVAVAAQQQQQQQQQL</sequence>
<dbReference type="GO" id="GO:0005886">
    <property type="term" value="C:plasma membrane"/>
    <property type="evidence" value="ECO:0007669"/>
    <property type="project" value="TreeGrafter"/>
</dbReference>
<evidence type="ECO:0000256" key="7">
    <source>
        <dbReference type="SAM" id="MobiDB-lite"/>
    </source>
</evidence>
<dbReference type="GO" id="GO:0035556">
    <property type="term" value="P:intracellular signal transduction"/>
    <property type="evidence" value="ECO:0007669"/>
    <property type="project" value="InterPro"/>
</dbReference>
<dbReference type="SMART" id="SM00044">
    <property type="entry name" value="CYCc"/>
    <property type="match status" value="1"/>
</dbReference>
<feature type="compositionally biased region" description="Low complexity" evidence="7">
    <location>
        <begin position="616"/>
        <end position="652"/>
    </location>
</feature>
<dbReference type="AlphaFoldDB" id="A0A835WSQ7"/>
<dbReference type="Gene3D" id="3.30.70.1230">
    <property type="entry name" value="Nucleotide cyclase"/>
    <property type="match status" value="1"/>
</dbReference>
<dbReference type="OrthoDB" id="538583at2759"/>
<feature type="region of interest" description="Disordered" evidence="7">
    <location>
        <begin position="386"/>
        <end position="464"/>
    </location>
</feature>
<feature type="compositionally biased region" description="Gly residues" evidence="7">
    <location>
        <begin position="528"/>
        <end position="544"/>
    </location>
</feature>
<keyword evidence="5" id="KW-0472">Membrane</keyword>
<feature type="domain" description="Guanylate cyclase" evidence="8">
    <location>
        <begin position="207"/>
        <end position="313"/>
    </location>
</feature>
<evidence type="ECO:0000256" key="4">
    <source>
        <dbReference type="ARBA" id="ARBA00022989"/>
    </source>
</evidence>
<comment type="subcellular location">
    <subcellularLocation>
        <location evidence="1">Membrane</location>
    </subcellularLocation>
</comment>
<feature type="compositionally biased region" description="Low complexity" evidence="7">
    <location>
        <begin position="386"/>
        <end position="398"/>
    </location>
</feature>
<feature type="region of interest" description="Disordered" evidence="7">
    <location>
        <begin position="518"/>
        <end position="839"/>
    </location>
</feature>